<gene>
    <name evidence="2" type="ORF">F8568_006875</name>
</gene>
<dbReference type="Pfam" id="PF00903">
    <property type="entry name" value="Glyoxalase"/>
    <property type="match status" value="1"/>
</dbReference>
<name>A0A6I4M3X6_9ACTN</name>
<evidence type="ECO:0000313" key="2">
    <source>
        <dbReference type="EMBL" id="MWA00102.1"/>
    </source>
</evidence>
<dbReference type="SUPFAM" id="SSF54593">
    <property type="entry name" value="Glyoxalase/Bleomycin resistance protein/Dihydroxybiphenyl dioxygenase"/>
    <property type="match status" value="1"/>
</dbReference>
<evidence type="ECO:0000259" key="1">
    <source>
        <dbReference type="PROSITE" id="PS51819"/>
    </source>
</evidence>
<dbReference type="EMBL" id="WBMS02000004">
    <property type="protein sequence ID" value="MWA00102.1"/>
    <property type="molecule type" value="Genomic_DNA"/>
</dbReference>
<feature type="domain" description="VOC" evidence="1">
    <location>
        <begin position="8"/>
        <end position="121"/>
    </location>
</feature>
<dbReference type="RefSeq" id="WP_151592554.1">
    <property type="nucleotide sequence ID" value="NZ_WBMS02000004.1"/>
</dbReference>
<sequence>MGVPAYNTVAWFQVGTDAPEEARRFYGDMFGWKFASDSDSQGYDLVGYEGAEQPSGGLARVPDASQNHAVFFVLVEDVDAACAEAEKHGGGVAVPTVTTPDGLRFAHLQDPSGNRFGVFTPPAS</sequence>
<dbReference type="CDD" id="cd07247">
    <property type="entry name" value="SgaA_N_like"/>
    <property type="match status" value="1"/>
</dbReference>
<dbReference type="Proteomes" id="UP000462055">
    <property type="component" value="Unassembled WGS sequence"/>
</dbReference>
<protein>
    <submittedName>
        <fullName evidence="2">VOC family protein</fullName>
    </submittedName>
</protein>
<dbReference type="InterPro" id="IPR052164">
    <property type="entry name" value="Anthracycline_SecMetBiosynth"/>
</dbReference>
<reference evidence="2" key="1">
    <citation type="submission" date="2019-12" db="EMBL/GenBank/DDBJ databases">
        <title>Actinomadura physcomitrii sp. nov., a novel actinomycete isolated from moss [Physcomitrium sphaericum (Ludw) Fuernr].</title>
        <authorList>
            <person name="Zhuang X."/>
        </authorList>
    </citation>
    <scope>NUCLEOTIDE SEQUENCE [LARGE SCALE GENOMIC DNA]</scope>
    <source>
        <strain evidence="2">LD22</strain>
    </source>
</reference>
<proteinExistence type="predicted"/>
<dbReference type="PANTHER" id="PTHR33993">
    <property type="entry name" value="GLYOXALASE-RELATED"/>
    <property type="match status" value="1"/>
</dbReference>
<dbReference type="InterPro" id="IPR037523">
    <property type="entry name" value="VOC_core"/>
</dbReference>
<accession>A0A6I4M3X6</accession>
<comment type="caution">
    <text evidence="2">The sequence shown here is derived from an EMBL/GenBank/DDBJ whole genome shotgun (WGS) entry which is preliminary data.</text>
</comment>
<keyword evidence="3" id="KW-1185">Reference proteome</keyword>
<dbReference type="InterPro" id="IPR029068">
    <property type="entry name" value="Glyas_Bleomycin-R_OHBP_Dase"/>
</dbReference>
<evidence type="ECO:0000313" key="3">
    <source>
        <dbReference type="Proteomes" id="UP000462055"/>
    </source>
</evidence>
<dbReference type="Gene3D" id="3.10.180.10">
    <property type="entry name" value="2,3-Dihydroxybiphenyl 1,2-Dioxygenase, domain 1"/>
    <property type="match status" value="1"/>
</dbReference>
<dbReference type="PROSITE" id="PS51819">
    <property type="entry name" value="VOC"/>
    <property type="match status" value="1"/>
</dbReference>
<dbReference type="InterPro" id="IPR004360">
    <property type="entry name" value="Glyas_Fos-R_dOase_dom"/>
</dbReference>
<organism evidence="2 3">
    <name type="scientific">Actinomadura physcomitrii</name>
    <dbReference type="NCBI Taxonomy" id="2650748"/>
    <lineage>
        <taxon>Bacteria</taxon>
        <taxon>Bacillati</taxon>
        <taxon>Actinomycetota</taxon>
        <taxon>Actinomycetes</taxon>
        <taxon>Streptosporangiales</taxon>
        <taxon>Thermomonosporaceae</taxon>
        <taxon>Actinomadura</taxon>
    </lineage>
</organism>
<dbReference type="AlphaFoldDB" id="A0A6I4M3X6"/>